<sequence length="166" mass="18638">MMGWRESRFGKWQPVFGLQGIPLDCNIPKLLSIWIGQMSLQGNVTPPQSKKALRKVFNAIGYARASWAAYVGASLMCYVCYVVLEDITNHMPLMTRASLFIAVVGSIALAEHLYLQPWHGSRILRSIAVKHGPKTSAHVYGMFVDEAPNRPRINIPEIARQYGERP</sequence>
<feature type="transmembrane region" description="Helical" evidence="1">
    <location>
        <begin position="96"/>
        <end position="115"/>
    </location>
</feature>
<dbReference type="AlphaFoldDB" id="A4V6U5"/>
<keyword evidence="1" id="KW-0472">Membrane</keyword>
<evidence type="ECO:0000313" key="2">
    <source>
        <dbReference type="EMBL" id="CAM96257.1"/>
    </source>
</evidence>
<keyword evidence="1" id="KW-1133">Transmembrane helix</keyword>
<proteinExistence type="predicted"/>
<protein>
    <submittedName>
        <fullName evidence="2">Transmembrane protein</fullName>
    </submittedName>
</protein>
<name>A4V6U5_PSEFS</name>
<keyword evidence="1 2" id="KW-0812">Transmembrane</keyword>
<reference evidence="2 3" key="1">
    <citation type="journal article" date="2007" name="ISME J.">
        <title>Sequence-based analysis of pQBR103; a representative of a unique, transfer-proficient mega plasmid resident in the microbial community of sugar beet.</title>
        <authorList>
            <person name="Tett A."/>
            <person name="Spiers A.J."/>
            <person name="Crossman L.C."/>
            <person name="Ager D."/>
            <person name="Ciric L."/>
            <person name="Dow J.M."/>
            <person name="Fry J.C."/>
            <person name="Harris D."/>
            <person name="Lilley A."/>
            <person name="Oliver A."/>
            <person name="Parkhill J."/>
            <person name="Quail M.A."/>
            <person name="Rainey P.B."/>
            <person name="Saunders N.J."/>
            <person name="Seeger K."/>
            <person name="Snyder L.A.S."/>
            <person name="Squares R."/>
            <person name="Thomas C.M."/>
            <person name="Turner S.L."/>
            <person name="Zhang X.-X."/>
            <person name="Field D."/>
            <person name="Bailey M.J."/>
        </authorList>
    </citation>
    <scope>NUCLEOTIDE SEQUENCE [LARGE SCALE GENOMIC DNA]</scope>
    <source>
        <strain evidence="2 3">SBW25</strain>
    </source>
</reference>
<feature type="transmembrane region" description="Helical" evidence="1">
    <location>
        <begin position="59"/>
        <end position="84"/>
    </location>
</feature>
<dbReference type="EMBL" id="AM235768">
    <property type="protein sequence ID" value="CAM96257.1"/>
    <property type="molecule type" value="Genomic_DNA"/>
</dbReference>
<dbReference type="Proteomes" id="UP000002332">
    <property type="component" value="Plasmid pQBR103"/>
</dbReference>
<organism evidence="2 3">
    <name type="scientific">Pseudomonas fluorescens (strain SBW25)</name>
    <dbReference type="NCBI Taxonomy" id="216595"/>
    <lineage>
        <taxon>Bacteria</taxon>
        <taxon>Pseudomonadati</taxon>
        <taxon>Pseudomonadota</taxon>
        <taxon>Gammaproteobacteria</taxon>
        <taxon>Pseudomonadales</taxon>
        <taxon>Pseudomonadaceae</taxon>
        <taxon>Pseudomonas</taxon>
    </lineage>
</organism>
<accession>A4V6U5</accession>
<evidence type="ECO:0000313" key="3">
    <source>
        <dbReference type="Proteomes" id="UP000002332"/>
    </source>
</evidence>
<geneLocation type="plasmid" evidence="2 3">
    <name>pQBR103</name>
</geneLocation>
<evidence type="ECO:0000256" key="1">
    <source>
        <dbReference type="SAM" id="Phobius"/>
    </source>
</evidence>
<keyword evidence="2" id="KW-0614">Plasmid</keyword>
<gene>
    <name evidence="2" type="ordered locus">pQBR0225</name>
</gene>